<evidence type="ECO:0000259" key="7">
    <source>
        <dbReference type="PROSITE" id="PS50110"/>
    </source>
</evidence>
<accession>A0A6N4UYH8</accession>
<dbReference type="InterPro" id="IPR011006">
    <property type="entry name" value="CheY-like_superfamily"/>
</dbReference>
<feature type="domain" description="Response regulatory" evidence="7">
    <location>
        <begin position="13"/>
        <end position="137"/>
    </location>
</feature>
<dbReference type="InterPro" id="IPR001789">
    <property type="entry name" value="Sig_transdc_resp-reg_receiver"/>
</dbReference>
<sequence length="228" mass="24445">MPDMTSRGGDHLRIVLAEDAPLLRAGIVTVLESDGHHVCAAVESAEALRNAARAHDPDVVITDVRMPPTHTDEGVRVAIELRHTKPGLPVVILSQYTTVGSLDQLLDRNTDSGRGGLGYLLKDRVAQVRHFLDAVRDIAAGATIIDPEIVVALVGASRRRGVLAALTPREEEVLGLMAQGLTNTQIAQRLVVSEAAVRKHVGGIFAKLPLSDDGDRRVLAVLTYLNES</sequence>
<keyword evidence="4" id="KW-0804">Transcription</keyword>
<proteinExistence type="predicted"/>
<dbReference type="GO" id="GO:0000160">
    <property type="term" value="P:phosphorelay signal transduction system"/>
    <property type="evidence" value="ECO:0007669"/>
    <property type="project" value="InterPro"/>
</dbReference>
<dbReference type="PANTHER" id="PTHR43214">
    <property type="entry name" value="TWO-COMPONENT RESPONSE REGULATOR"/>
    <property type="match status" value="1"/>
</dbReference>
<keyword evidence="2" id="KW-0805">Transcription regulation</keyword>
<dbReference type="SMART" id="SM00421">
    <property type="entry name" value="HTH_LUXR"/>
    <property type="match status" value="1"/>
</dbReference>
<keyword evidence="9" id="KW-1185">Reference proteome</keyword>
<evidence type="ECO:0000256" key="3">
    <source>
        <dbReference type="ARBA" id="ARBA00023125"/>
    </source>
</evidence>
<keyword evidence="3 8" id="KW-0238">DNA-binding</keyword>
<dbReference type="CDD" id="cd06170">
    <property type="entry name" value="LuxR_C_like"/>
    <property type="match status" value="1"/>
</dbReference>
<evidence type="ECO:0000259" key="6">
    <source>
        <dbReference type="PROSITE" id="PS50043"/>
    </source>
</evidence>
<evidence type="ECO:0000313" key="8">
    <source>
        <dbReference type="EMBL" id="BBX30126.1"/>
    </source>
</evidence>
<feature type="domain" description="HTH luxR-type" evidence="6">
    <location>
        <begin position="159"/>
        <end position="224"/>
    </location>
</feature>
<dbReference type="RefSeq" id="WP_179964444.1">
    <property type="nucleotide sequence ID" value="NZ_AP022565.1"/>
</dbReference>
<evidence type="ECO:0000256" key="4">
    <source>
        <dbReference type="ARBA" id="ARBA00023163"/>
    </source>
</evidence>
<feature type="modified residue" description="4-aspartylphosphate" evidence="5">
    <location>
        <position position="63"/>
    </location>
</feature>
<dbReference type="CDD" id="cd17535">
    <property type="entry name" value="REC_NarL-like"/>
    <property type="match status" value="1"/>
</dbReference>
<dbReference type="PROSITE" id="PS50043">
    <property type="entry name" value="HTH_LUXR_2"/>
    <property type="match status" value="1"/>
</dbReference>
<dbReference type="AlphaFoldDB" id="A0A6N4UYH8"/>
<keyword evidence="1 5" id="KW-0597">Phosphoprotein</keyword>
<dbReference type="Gene3D" id="3.40.50.2300">
    <property type="match status" value="1"/>
</dbReference>
<dbReference type="Pfam" id="PF00072">
    <property type="entry name" value="Response_reg"/>
    <property type="match status" value="1"/>
</dbReference>
<dbReference type="PANTHER" id="PTHR43214:SF24">
    <property type="entry name" value="TRANSCRIPTIONAL REGULATORY PROTEIN NARL-RELATED"/>
    <property type="match status" value="1"/>
</dbReference>
<gene>
    <name evidence="8" type="ORF">MALV_52510</name>
</gene>
<evidence type="ECO:0000256" key="5">
    <source>
        <dbReference type="PROSITE-ProRule" id="PRU00169"/>
    </source>
</evidence>
<dbReference type="InterPro" id="IPR000792">
    <property type="entry name" value="Tscrpt_reg_LuxR_C"/>
</dbReference>
<dbReference type="GO" id="GO:0006355">
    <property type="term" value="P:regulation of DNA-templated transcription"/>
    <property type="evidence" value="ECO:0007669"/>
    <property type="project" value="InterPro"/>
</dbReference>
<dbReference type="KEGG" id="malv:MALV_52510"/>
<dbReference type="SUPFAM" id="SSF52172">
    <property type="entry name" value="CheY-like"/>
    <property type="match status" value="1"/>
</dbReference>
<evidence type="ECO:0000313" key="9">
    <source>
        <dbReference type="Proteomes" id="UP000466906"/>
    </source>
</evidence>
<evidence type="ECO:0000256" key="2">
    <source>
        <dbReference type="ARBA" id="ARBA00023015"/>
    </source>
</evidence>
<dbReference type="Pfam" id="PF00196">
    <property type="entry name" value="GerE"/>
    <property type="match status" value="1"/>
</dbReference>
<evidence type="ECO:0000256" key="1">
    <source>
        <dbReference type="ARBA" id="ARBA00022553"/>
    </source>
</evidence>
<dbReference type="PRINTS" id="PR00038">
    <property type="entry name" value="HTHLUXR"/>
</dbReference>
<dbReference type="InterPro" id="IPR039420">
    <property type="entry name" value="WalR-like"/>
</dbReference>
<reference evidence="8 9" key="1">
    <citation type="journal article" date="2019" name="Emerg. Microbes Infect.">
        <title>Comprehensive subspecies identification of 175 nontuberculous mycobacteria species based on 7547 genomic profiles.</title>
        <authorList>
            <person name="Matsumoto Y."/>
            <person name="Kinjo T."/>
            <person name="Motooka D."/>
            <person name="Nabeya D."/>
            <person name="Jung N."/>
            <person name="Uechi K."/>
            <person name="Horii T."/>
            <person name="Iida T."/>
            <person name="Fujita J."/>
            <person name="Nakamura S."/>
        </authorList>
    </citation>
    <scope>NUCLEOTIDE SEQUENCE [LARGE SCALE GENOMIC DNA]</scope>
    <source>
        <strain evidence="8 9">JCM 12272</strain>
    </source>
</reference>
<dbReference type="SMART" id="SM00448">
    <property type="entry name" value="REC"/>
    <property type="match status" value="1"/>
</dbReference>
<dbReference type="EMBL" id="AP022565">
    <property type="protein sequence ID" value="BBX30126.1"/>
    <property type="molecule type" value="Genomic_DNA"/>
</dbReference>
<name>A0A6N4UYH8_9MYCO</name>
<organism evidence="8 9">
    <name type="scientific">Mycolicibacterium alvei</name>
    <dbReference type="NCBI Taxonomy" id="67081"/>
    <lineage>
        <taxon>Bacteria</taxon>
        <taxon>Bacillati</taxon>
        <taxon>Actinomycetota</taxon>
        <taxon>Actinomycetes</taxon>
        <taxon>Mycobacteriales</taxon>
        <taxon>Mycobacteriaceae</taxon>
        <taxon>Mycolicibacterium</taxon>
    </lineage>
</organism>
<protein>
    <submittedName>
        <fullName evidence="8">DNA-binding response regulator</fullName>
    </submittedName>
</protein>
<dbReference type="PROSITE" id="PS50110">
    <property type="entry name" value="RESPONSE_REGULATORY"/>
    <property type="match status" value="1"/>
</dbReference>
<dbReference type="Proteomes" id="UP000466906">
    <property type="component" value="Chromosome"/>
</dbReference>
<dbReference type="GO" id="GO:0003677">
    <property type="term" value="F:DNA binding"/>
    <property type="evidence" value="ECO:0007669"/>
    <property type="project" value="UniProtKB-KW"/>
</dbReference>
<dbReference type="InterPro" id="IPR058245">
    <property type="entry name" value="NreC/VraR/RcsB-like_REC"/>
</dbReference>